<protein>
    <submittedName>
        <fullName evidence="1">OsmC family protein</fullName>
    </submittedName>
</protein>
<reference evidence="1 2" key="1">
    <citation type="submission" date="2019-05" db="EMBL/GenBank/DDBJ databases">
        <title>Genome sequence of Cellulomonas hominis strain CS1.</title>
        <authorList>
            <person name="Belmont J."/>
            <person name="Maclea K.S."/>
        </authorList>
    </citation>
    <scope>NUCLEOTIDE SEQUENCE [LARGE SCALE GENOMIC DNA]</scope>
    <source>
        <strain evidence="1 2">CS1</strain>
    </source>
</reference>
<dbReference type="InterPro" id="IPR036102">
    <property type="entry name" value="OsmC/Ohrsf"/>
</dbReference>
<evidence type="ECO:0000313" key="2">
    <source>
        <dbReference type="Proteomes" id="UP000308121"/>
    </source>
</evidence>
<organism evidence="1 2">
    <name type="scientific">Cellulomonas hominis</name>
    <dbReference type="NCBI Taxonomy" id="156981"/>
    <lineage>
        <taxon>Bacteria</taxon>
        <taxon>Bacillati</taxon>
        <taxon>Actinomycetota</taxon>
        <taxon>Actinomycetes</taxon>
        <taxon>Micrococcales</taxon>
        <taxon>Cellulomonadaceae</taxon>
        <taxon>Cellulomonas</taxon>
    </lineage>
</organism>
<gene>
    <name evidence="1" type="ORF">FA014_12905</name>
</gene>
<comment type="caution">
    <text evidence="1">The sequence shown here is derived from an EMBL/GenBank/DDBJ whole genome shotgun (WGS) entry which is preliminary data.</text>
</comment>
<evidence type="ECO:0000313" key="1">
    <source>
        <dbReference type="EMBL" id="TKR23124.1"/>
    </source>
</evidence>
<dbReference type="EMBL" id="SZYE01000108">
    <property type="protein sequence ID" value="TKR23124.1"/>
    <property type="molecule type" value="Genomic_DNA"/>
</dbReference>
<dbReference type="InterPro" id="IPR015946">
    <property type="entry name" value="KH_dom-like_a/b"/>
</dbReference>
<dbReference type="Gene3D" id="3.30.300.20">
    <property type="match status" value="1"/>
</dbReference>
<dbReference type="SUPFAM" id="SSF82784">
    <property type="entry name" value="OsmC-like"/>
    <property type="match status" value="1"/>
</dbReference>
<name>A0A7Z8JXR3_9CELL</name>
<dbReference type="Proteomes" id="UP000308121">
    <property type="component" value="Unassembled WGS sequence"/>
</dbReference>
<sequence length="132" mass="13594">MPEDFAVTVGAGTLAPADGAAVALPHRWTAAGVRASVTFTGAHLLHLAVAGCVLNDLYREAHARDLPVAGAAVTARGGFTPETWASTGVTYEVHLDSTASEAEVARLLAVVDEVAEIPRALRQGVPVSRSTP</sequence>
<dbReference type="InterPro" id="IPR003718">
    <property type="entry name" value="OsmC/Ohr_fam"/>
</dbReference>
<dbReference type="RefSeq" id="WP_154730079.1">
    <property type="nucleotide sequence ID" value="NZ_SZYE01000108.1"/>
</dbReference>
<dbReference type="OrthoDB" id="1358603at2"/>
<proteinExistence type="predicted"/>
<dbReference type="AlphaFoldDB" id="A0A7Z8JXR3"/>
<dbReference type="Pfam" id="PF02566">
    <property type="entry name" value="OsmC"/>
    <property type="match status" value="1"/>
</dbReference>
<accession>A0A7Z8JXR3</accession>